<accession>A0ABP9ZZ51</accession>
<dbReference type="Proteomes" id="UP001481413">
    <property type="component" value="Unassembled WGS sequence"/>
</dbReference>
<keyword evidence="2" id="KW-1185">Reference proteome</keyword>
<evidence type="ECO:0008006" key="3">
    <source>
        <dbReference type="Google" id="ProtNLM"/>
    </source>
</evidence>
<dbReference type="RefSeq" id="WP_353294387.1">
    <property type="nucleotide sequence ID" value="NZ_BAABWH010000003.1"/>
</dbReference>
<reference evidence="1 2" key="1">
    <citation type="submission" date="2024-04" db="EMBL/GenBank/DDBJ databases">
        <title>Draft genome sequence of Thalassolituus maritimus NBRC 116585.</title>
        <authorList>
            <person name="Miyakawa T."/>
            <person name="Kusuya Y."/>
            <person name="Miura T."/>
        </authorList>
    </citation>
    <scope>NUCLEOTIDE SEQUENCE [LARGE SCALE GENOMIC DNA]</scope>
    <source>
        <strain evidence="1 2">5NW40-0001</strain>
    </source>
</reference>
<dbReference type="InterPro" id="IPR032331">
    <property type="entry name" value="DUF4856"/>
</dbReference>
<proteinExistence type="predicted"/>
<evidence type="ECO:0000313" key="2">
    <source>
        <dbReference type="Proteomes" id="UP001481413"/>
    </source>
</evidence>
<protein>
    <recommendedName>
        <fullName evidence="3">DUF4856 domain-containing protein</fullName>
    </recommendedName>
</protein>
<gene>
    <name evidence="1" type="ORF">NBRC116585_15480</name>
</gene>
<comment type="caution">
    <text evidence="1">The sequence shown here is derived from an EMBL/GenBank/DDBJ whole genome shotgun (WGS) entry which is preliminary data.</text>
</comment>
<sequence length="475" mass="51015">MTISRLSALTVATLTATLVGCGGDSGSSSSDNAATIEAPTTYTFVNADDESTVSYSGQTARHILISDLKAATAAVTDSSATEDFDYYFRFNSDENGDNPHNFSIGGQTLEQTTYNSISSGKDLVSKIAGQDKEEHILNGGFFGWGDVETPTDLVDQYFADLVATADTEFTIETTEDDAASVTTAYVSEHGLDYVQLIQKFLLGAVTFSQGTADYLQTDFADAANLTVVDGKTYTAAEHKWDEAFGYFGATRNFNDFTDDEIAIKGGRPEFQGYNDADGGGTLDLTSEVIFGNSANCAKRDRGATVETDFTKEAFDAFLNGRAIVAKASADGELTEEMATLLEEQIEIAAVTWEKCIAATVVHYINDTIADMDNFDGTKFADVANFTDLAKHWGEMKGFALGLQFNPLSPFRADAATLDDLKDVLSLMGDAPVLADGTQAGVAFTGGVSQYKTDLLEARDLLRDAYDFDDSNAANW</sequence>
<dbReference type="PROSITE" id="PS51257">
    <property type="entry name" value="PROKAR_LIPOPROTEIN"/>
    <property type="match status" value="1"/>
</dbReference>
<organism evidence="1 2">
    <name type="scientific">Thalassolituus maritimus</name>
    <dbReference type="NCBI Taxonomy" id="484498"/>
    <lineage>
        <taxon>Bacteria</taxon>
        <taxon>Pseudomonadati</taxon>
        <taxon>Pseudomonadota</taxon>
        <taxon>Gammaproteobacteria</taxon>
        <taxon>Oceanospirillales</taxon>
        <taxon>Oceanospirillaceae</taxon>
        <taxon>Thalassolituus</taxon>
    </lineage>
</organism>
<dbReference type="Pfam" id="PF16148">
    <property type="entry name" value="DUF4856"/>
    <property type="match status" value="1"/>
</dbReference>
<dbReference type="EMBL" id="BAABWH010000003">
    <property type="protein sequence ID" value="GAA6145430.1"/>
    <property type="molecule type" value="Genomic_DNA"/>
</dbReference>
<name>A0ABP9ZZ51_9GAMM</name>
<evidence type="ECO:0000313" key="1">
    <source>
        <dbReference type="EMBL" id="GAA6145430.1"/>
    </source>
</evidence>